<evidence type="ECO:0000256" key="1">
    <source>
        <dbReference type="ARBA" id="ARBA00022857"/>
    </source>
</evidence>
<evidence type="ECO:0000256" key="2">
    <source>
        <dbReference type="SAM" id="Phobius"/>
    </source>
</evidence>
<feature type="transmembrane region" description="Helical" evidence="2">
    <location>
        <begin position="61"/>
        <end position="86"/>
    </location>
</feature>
<protein>
    <submittedName>
        <fullName evidence="3">Acyl-CoA reductase, LuxC</fullName>
    </submittedName>
</protein>
<keyword evidence="4" id="KW-1185">Reference proteome</keyword>
<dbReference type="EMBL" id="OX458932">
    <property type="protein sequence ID" value="CAI9084461.1"/>
    <property type="molecule type" value="Genomic_DNA"/>
</dbReference>
<keyword evidence="2" id="KW-1133">Transmembrane helix</keyword>
<organism evidence="3 4">
    <name type="scientific">Candidatus Methylacidiphilum fumarolicum</name>
    <dbReference type="NCBI Taxonomy" id="591154"/>
    <lineage>
        <taxon>Bacteria</taxon>
        <taxon>Pseudomonadati</taxon>
        <taxon>Verrucomicrobiota</taxon>
        <taxon>Methylacidiphilae</taxon>
        <taxon>Methylacidiphilales</taxon>
        <taxon>Methylacidiphilaceae</taxon>
        <taxon>Methylacidiphilum (ex Ratnadevi et al. 2023)</taxon>
    </lineage>
</organism>
<gene>
    <name evidence="3" type="ORF">MFUM_0050</name>
</gene>
<dbReference type="Pfam" id="PF05893">
    <property type="entry name" value="LuxC"/>
    <property type="match status" value="1"/>
</dbReference>
<proteinExistence type="predicted"/>
<dbReference type="RefSeq" id="WP_009062019.1">
    <property type="nucleotide sequence ID" value="NZ_JAHXRZ010000023.1"/>
</dbReference>
<keyword evidence="2" id="KW-0812">Transmembrane</keyword>
<evidence type="ECO:0000313" key="4">
    <source>
        <dbReference type="Proteomes" id="UP001161497"/>
    </source>
</evidence>
<dbReference type="InterPro" id="IPR008670">
    <property type="entry name" value="CoA_reduct_LuxC"/>
</dbReference>
<keyword evidence="2" id="KW-0472">Membrane</keyword>
<reference evidence="3" key="1">
    <citation type="submission" date="2023-03" db="EMBL/GenBank/DDBJ databases">
        <authorList>
            <person name="Cremers G."/>
            <person name="Picone N."/>
        </authorList>
    </citation>
    <scope>NUCLEOTIDE SEQUENCE</scope>
    <source>
        <strain evidence="3">Sample_alias</strain>
    </source>
</reference>
<keyword evidence="1" id="KW-0521">NADP</keyword>
<accession>A0ABN8XAZ2</accession>
<evidence type="ECO:0000313" key="3">
    <source>
        <dbReference type="EMBL" id="CAI9084461.1"/>
    </source>
</evidence>
<dbReference type="Proteomes" id="UP001161497">
    <property type="component" value="Chromosome"/>
</dbReference>
<name>A0ABN8XAZ2_9BACT</name>
<sequence length="367" mass="41654">MQTLERIEMLDAICKLFPEIGFRGKEDLIHLVELELKSLTALDDFFDYGHAKTKAIAPRQIYHVLAANLYVAGFQSILLGLLVGSFNVVQCPQPVREPLLRFISLLPNKLKNQVELCFEFNQEAFEQSDCIVVFGGNRTIEHFKALSPCDKRFVGHGHRVSLIWVGTIENINREKITQSAKDISLFSQLGCLSPQSMLIEETTPSNTILSFCEALAESLSKRSSEKSFDINIEELAVIKQLRDCAKALGWSVWGSSLTESNPWTVIHRRSNSFEPTCGYRTIYVDSVDKTKLKEWLKPIQGMISTVGVFETIPDDIVRIFINAGATRFCSVGQMQQPSAFWHHDGRNRIEDLVRWVDWEIPNKDVKS</sequence>